<accession>A0ABS5NX80</accession>
<dbReference type="Proteomes" id="UP000681027">
    <property type="component" value="Unassembled WGS sequence"/>
</dbReference>
<organism evidence="2 3">
    <name type="scientific">Cytobacillus citreus</name>
    <dbReference type="NCBI Taxonomy" id="2833586"/>
    <lineage>
        <taxon>Bacteria</taxon>
        <taxon>Bacillati</taxon>
        <taxon>Bacillota</taxon>
        <taxon>Bacilli</taxon>
        <taxon>Bacillales</taxon>
        <taxon>Bacillaceae</taxon>
        <taxon>Cytobacillus</taxon>
    </lineage>
</organism>
<proteinExistence type="predicted"/>
<feature type="domain" description="N-acetyltransferase" evidence="1">
    <location>
        <begin position="1"/>
        <end position="164"/>
    </location>
</feature>
<evidence type="ECO:0000313" key="2">
    <source>
        <dbReference type="EMBL" id="MBS4192448.1"/>
    </source>
</evidence>
<reference evidence="2 3" key="1">
    <citation type="submission" date="2021-05" db="EMBL/GenBank/DDBJ databases">
        <title>Novel Bacillus species.</title>
        <authorList>
            <person name="Liu G."/>
        </authorList>
    </citation>
    <scope>NUCLEOTIDE SEQUENCE [LARGE SCALE GENOMIC DNA]</scope>
    <source>
        <strain evidence="2 3">FJAT-49705</strain>
    </source>
</reference>
<dbReference type="CDD" id="cd04301">
    <property type="entry name" value="NAT_SF"/>
    <property type="match status" value="2"/>
</dbReference>
<dbReference type="InterPro" id="IPR050276">
    <property type="entry name" value="MshD_Acetyltransferase"/>
</dbReference>
<protein>
    <submittedName>
        <fullName evidence="2">GNAT family N-acetyltransferase</fullName>
    </submittedName>
</protein>
<sequence length="322" mass="37338">MQLIEWNEERLEELVDFWNKELREQYPMRKELFKQNSFKDLNICFSGSAIAINDDNEIIGFIVAKKWNEDNLNIQMNKENGWIQALLVDSNWRNKGIGTVLLEKAESALAKEGVKKVFIGRDPWHYFPGVPAEFKNINPWFEKKGYINDGYDHDLIAYYEQKIDAQIPDLDEVEFSMLKEEEKDELLSFLNRCFPGRWEYEAIHYFKKGGTGREFVVLKKNNRIIGFCRVNDSKSPFIAQNVYWSPLLNGELGGIGPLGVDSEERKKGYGIAIVEAGIAALRSHGVNQIVIDWTGLVEFYGKLGYKKWKSYTKFSKNLVDYS</sequence>
<dbReference type="PANTHER" id="PTHR43617">
    <property type="entry name" value="L-AMINO ACID N-ACETYLTRANSFERASE"/>
    <property type="match status" value="1"/>
</dbReference>
<comment type="caution">
    <text evidence="2">The sequence shown here is derived from an EMBL/GenBank/DDBJ whole genome shotgun (WGS) entry which is preliminary data.</text>
</comment>
<dbReference type="RefSeq" id="WP_213103848.1">
    <property type="nucleotide sequence ID" value="NZ_JAGYPM010000004.1"/>
</dbReference>
<dbReference type="PROSITE" id="PS51186">
    <property type="entry name" value="GNAT"/>
    <property type="match status" value="2"/>
</dbReference>
<dbReference type="EMBL" id="JAGYPM010000004">
    <property type="protein sequence ID" value="MBS4192448.1"/>
    <property type="molecule type" value="Genomic_DNA"/>
</dbReference>
<dbReference type="InterPro" id="IPR016181">
    <property type="entry name" value="Acyl_CoA_acyltransferase"/>
</dbReference>
<dbReference type="InterPro" id="IPR000182">
    <property type="entry name" value="GNAT_dom"/>
</dbReference>
<dbReference type="Pfam" id="PF00583">
    <property type="entry name" value="Acetyltransf_1"/>
    <property type="match status" value="2"/>
</dbReference>
<gene>
    <name evidence="2" type="ORF">KHA94_20030</name>
</gene>
<dbReference type="SUPFAM" id="SSF55729">
    <property type="entry name" value="Acyl-CoA N-acyltransferases (Nat)"/>
    <property type="match status" value="2"/>
</dbReference>
<name>A0ABS5NX80_9BACI</name>
<feature type="domain" description="N-acetyltransferase" evidence="1">
    <location>
        <begin position="173"/>
        <end position="322"/>
    </location>
</feature>
<evidence type="ECO:0000259" key="1">
    <source>
        <dbReference type="PROSITE" id="PS51186"/>
    </source>
</evidence>
<dbReference type="Gene3D" id="3.40.630.30">
    <property type="match status" value="2"/>
</dbReference>
<keyword evidence="3" id="KW-1185">Reference proteome</keyword>
<evidence type="ECO:0000313" key="3">
    <source>
        <dbReference type="Proteomes" id="UP000681027"/>
    </source>
</evidence>